<keyword evidence="14" id="KW-1185">Reference proteome</keyword>
<dbReference type="VEuPathDB" id="MicrosporidiaDB:THOM_3270"/>
<feature type="transmembrane region" description="Helical" evidence="12">
    <location>
        <begin position="227"/>
        <end position="249"/>
    </location>
</feature>
<comment type="subcellular location">
    <subcellularLocation>
        <location evidence="1">Endoplasmic reticulum membrane</location>
        <topology evidence="1">Multi-pass membrane protein</topology>
    </subcellularLocation>
</comment>
<evidence type="ECO:0000256" key="3">
    <source>
        <dbReference type="ARBA" id="ARBA00009010"/>
    </source>
</evidence>
<dbReference type="EC" id="2.3.1.20" evidence="4"/>
<feature type="transmembrane region" description="Helical" evidence="12">
    <location>
        <begin position="190"/>
        <end position="215"/>
    </location>
</feature>
<gene>
    <name evidence="13" type="ORF">THOM_3270</name>
</gene>
<dbReference type="Proteomes" id="UP000011185">
    <property type="component" value="Unassembled WGS sequence"/>
</dbReference>
<evidence type="ECO:0000256" key="4">
    <source>
        <dbReference type="ARBA" id="ARBA00013244"/>
    </source>
</evidence>
<keyword evidence="10 13" id="KW-0012">Acyltransferase</keyword>
<feature type="transmembrane region" description="Helical" evidence="12">
    <location>
        <begin position="359"/>
        <end position="377"/>
    </location>
</feature>
<evidence type="ECO:0000256" key="8">
    <source>
        <dbReference type="ARBA" id="ARBA00022989"/>
    </source>
</evidence>
<keyword evidence="7" id="KW-0256">Endoplasmic reticulum</keyword>
<feature type="transmembrane region" description="Helical" evidence="12">
    <location>
        <begin position="51"/>
        <end position="70"/>
    </location>
</feature>
<feature type="non-terminal residue" evidence="13">
    <location>
        <position position="1"/>
    </location>
</feature>
<sequence length="389" mass="46011">VERAMNNTKDHSGIVNVLSLLLALFLIKEYYAMFDVRNVKNVYSLLQIRNPPFLCAILILVGARSVLQFAKANVACLIVSEILIYYLIYTRTYGIVSCNTALLSMINFMKLYSYIAETRKNDAVTRNEPPIKENNTNTCANVHQHERITEDRRNDVPAPEFTYFIRFLFLPTLCFLDATRYRKRSVSALFYNLIMASLLFSLVNFLVAFYIIPLLECYTIRDFVTDLTVFVRISATSFVIWVAMFLFFFKYYLSFLAECTNYENKIFGDWWNARYFRDFWRLWNIPTHEWLRRYVFFPCYRVIESKWTCTLIVFVISSILHEIVYILTFKKVGVVVFMSILSQFVFIYLEQVLFSPGNLLFWFVFCFIGQPVFLLSIRKRFLEIVLIKA</sequence>
<evidence type="ECO:0000256" key="5">
    <source>
        <dbReference type="ARBA" id="ARBA00022679"/>
    </source>
</evidence>
<evidence type="ECO:0000256" key="1">
    <source>
        <dbReference type="ARBA" id="ARBA00004477"/>
    </source>
</evidence>
<dbReference type="GO" id="GO:0004144">
    <property type="term" value="F:diacylglycerol O-acyltransferase activity"/>
    <property type="evidence" value="ECO:0007669"/>
    <property type="project" value="UniProtKB-EC"/>
</dbReference>
<dbReference type="PANTHER" id="PTHR10408">
    <property type="entry name" value="STEROL O-ACYLTRANSFERASE"/>
    <property type="match status" value="1"/>
</dbReference>
<evidence type="ECO:0000256" key="6">
    <source>
        <dbReference type="ARBA" id="ARBA00022692"/>
    </source>
</evidence>
<name>L7JRC5_TRAHO</name>
<dbReference type="OMA" id="HEYIIGD"/>
<organism evidence="13 14">
    <name type="scientific">Trachipleistophora hominis</name>
    <name type="common">Microsporidian parasite</name>
    <dbReference type="NCBI Taxonomy" id="72359"/>
    <lineage>
        <taxon>Eukaryota</taxon>
        <taxon>Fungi</taxon>
        <taxon>Fungi incertae sedis</taxon>
        <taxon>Microsporidia</taxon>
        <taxon>Pleistophoridae</taxon>
        <taxon>Trachipleistophora</taxon>
    </lineage>
</organism>
<keyword evidence="5 13" id="KW-0808">Transferase</keyword>
<evidence type="ECO:0000256" key="9">
    <source>
        <dbReference type="ARBA" id="ARBA00023136"/>
    </source>
</evidence>
<evidence type="ECO:0000313" key="14">
    <source>
        <dbReference type="Proteomes" id="UP000011185"/>
    </source>
</evidence>
<dbReference type="GO" id="GO:0019432">
    <property type="term" value="P:triglyceride biosynthetic process"/>
    <property type="evidence" value="ECO:0007669"/>
    <property type="project" value="TreeGrafter"/>
</dbReference>
<reference evidence="13 14" key="1">
    <citation type="journal article" date="2012" name="PLoS Pathog.">
        <title>The genome of the obligate intracellular parasite Trachipleistophora hominis: new insights into microsporidian genome dynamics and reductive evolution.</title>
        <authorList>
            <person name="Heinz E."/>
            <person name="Williams T.A."/>
            <person name="Nakjang S."/>
            <person name="Noel C.J."/>
            <person name="Swan D.C."/>
            <person name="Goldberg A.V."/>
            <person name="Harris S.R."/>
            <person name="Weinmaier T."/>
            <person name="Markert S."/>
            <person name="Becher D."/>
            <person name="Bernhardt J."/>
            <person name="Dagan T."/>
            <person name="Hacker C."/>
            <person name="Lucocq J.M."/>
            <person name="Schweder T."/>
            <person name="Rattei T."/>
            <person name="Hall N."/>
            <person name="Hirt R.P."/>
            <person name="Embley T.M."/>
        </authorList>
    </citation>
    <scope>NUCLEOTIDE SEQUENCE [LARGE SCALE GENOMIC DNA]</scope>
</reference>
<dbReference type="InParanoid" id="L7JRC5"/>
<keyword evidence="6 12" id="KW-0812">Transmembrane</keyword>
<dbReference type="OrthoDB" id="10039049at2759"/>
<dbReference type="Pfam" id="PF03062">
    <property type="entry name" value="MBOAT"/>
    <property type="match status" value="1"/>
</dbReference>
<dbReference type="AlphaFoldDB" id="L7JRC5"/>
<comment type="similarity">
    <text evidence="3">Belongs to the membrane-bound acyltransferase family. Sterol o-acyltransferase subfamily.</text>
</comment>
<feature type="transmembrane region" description="Helical" evidence="12">
    <location>
        <begin position="82"/>
        <end position="106"/>
    </location>
</feature>
<accession>L7JRC5</accession>
<dbReference type="HOGENOM" id="CLU_716103_0_0_1"/>
<comment type="function">
    <text evidence="11">Sterol O-acyltransferase that catalyzes the formation of stery esters.</text>
</comment>
<dbReference type="STRING" id="72359.L7JRC5"/>
<evidence type="ECO:0000256" key="10">
    <source>
        <dbReference type="ARBA" id="ARBA00023315"/>
    </source>
</evidence>
<dbReference type="PANTHER" id="PTHR10408:SF7">
    <property type="entry name" value="DIACYLGLYCEROL O-ACYLTRANSFERASE 1"/>
    <property type="match status" value="1"/>
</dbReference>
<keyword evidence="8 12" id="KW-1133">Transmembrane helix</keyword>
<feature type="transmembrane region" description="Helical" evidence="12">
    <location>
        <begin position="332"/>
        <end position="353"/>
    </location>
</feature>
<dbReference type="EMBL" id="JH994102">
    <property type="protein sequence ID" value="ELQ73830.1"/>
    <property type="molecule type" value="Genomic_DNA"/>
</dbReference>
<evidence type="ECO:0000256" key="11">
    <source>
        <dbReference type="ARBA" id="ARBA00023568"/>
    </source>
</evidence>
<keyword evidence="9 12" id="KW-0472">Membrane</keyword>
<protein>
    <recommendedName>
        <fullName evidence="4">diacylglycerol O-acyltransferase</fullName>
        <ecNumber evidence="4">2.3.1.20</ecNumber>
    </recommendedName>
</protein>
<dbReference type="InterPro" id="IPR004299">
    <property type="entry name" value="MBOAT_fam"/>
</dbReference>
<comment type="pathway">
    <text evidence="2">Lipid metabolism.</text>
</comment>
<dbReference type="GO" id="GO:0005789">
    <property type="term" value="C:endoplasmic reticulum membrane"/>
    <property type="evidence" value="ECO:0007669"/>
    <property type="project" value="UniProtKB-SubCell"/>
</dbReference>
<evidence type="ECO:0000256" key="7">
    <source>
        <dbReference type="ARBA" id="ARBA00022824"/>
    </source>
</evidence>
<evidence type="ECO:0000256" key="2">
    <source>
        <dbReference type="ARBA" id="ARBA00005189"/>
    </source>
</evidence>
<feature type="transmembrane region" description="Helical" evidence="12">
    <location>
        <begin position="12"/>
        <end position="31"/>
    </location>
</feature>
<proteinExistence type="inferred from homology"/>
<evidence type="ECO:0000313" key="13">
    <source>
        <dbReference type="EMBL" id="ELQ73830.1"/>
    </source>
</evidence>
<evidence type="ECO:0000256" key="12">
    <source>
        <dbReference type="SAM" id="Phobius"/>
    </source>
</evidence>
<dbReference type="InterPro" id="IPR014371">
    <property type="entry name" value="Oat_ACAT_DAG_ARE"/>
</dbReference>